<dbReference type="InterPro" id="IPR023578">
    <property type="entry name" value="Ras_GEF_dom_sf"/>
</dbReference>
<dbReference type="OrthoDB" id="546434at2759"/>
<gene>
    <name evidence="5" type="ORF">J8273_2397</name>
</gene>
<dbReference type="PANTHER" id="PTHR23113:SF366">
    <property type="entry name" value="RAS GUANINE NUCLEOTIDE EXCHANGE FACTOR R"/>
    <property type="match status" value="1"/>
</dbReference>
<dbReference type="EMBL" id="JAHDYR010000007">
    <property type="protein sequence ID" value="KAG9396045.1"/>
    <property type="molecule type" value="Genomic_DNA"/>
</dbReference>
<dbReference type="GO" id="GO:0005085">
    <property type="term" value="F:guanyl-nucleotide exchange factor activity"/>
    <property type="evidence" value="ECO:0007669"/>
    <property type="project" value="UniProtKB-KW"/>
</dbReference>
<evidence type="ECO:0000256" key="1">
    <source>
        <dbReference type="ARBA" id="ARBA00022658"/>
    </source>
</evidence>
<dbReference type="SMART" id="SM00229">
    <property type="entry name" value="RasGEFN"/>
    <property type="match status" value="1"/>
</dbReference>
<reference evidence="5" key="1">
    <citation type="submission" date="2021-05" db="EMBL/GenBank/DDBJ databases">
        <title>A free-living protist that lacks canonical eukaryotic 1 DNA replication and segregation systems.</title>
        <authorList>
            <person name="Salas-Leiva D.E."/>
            <person name="Tromer E.C."/>
            <person name="Curtis B.A."/>
            <person name="Jerlstrom-Hultqvist J."/>
            <person name="Kolisko M."/>
            <person name="Yi Z."/>
            <person name="Salas-Leiva J.S."/>
            <person name="Gallot-Lavallee L."/>
            <person name="Kops G.J.P.L."/>
            <person name="Archibald J.M."/>
            <person name="Simpson A.G.B."/>
            <person name="Roger A.J."/>
        </authorList>
    </citation>
    <scope>NUCLEOTIDE SEQUENCE</scope>
    <source>
        <strain evidence="5">BICM</strain>
    </source>
</reference>
<feature type="domain" description="Ras-GEF" evidence="3">
    <location>
        <begin position="318"/>
        <end position="548"/>
    </location>
</feature>
<keyword evidence="1 2" id="KW-0344">Guanine-nucleotide releasing factor</keyword>
<dbReference type="Gene3D" id="1.20.870.10">
    <property type="entry name" value="Son of sevenless (SoS) protein Chain: S domain 1"/>
    <property type="match status" value="1"/>
</dbReference>
<evidence type="ECO:0000313" key="5">
    <source>
        <dbReference type="EMBL" id="KAG9396045.1"/>
    </source>
</evidence>
<feature type="domain" description="N-terminal Ras-GEF" evidence="4">
    <location>
        <begin position="151"/>
        <end position="284"/>
    </location>
</feature>
<sequence length="548" mass="60534">MESELPAETATPQFTDDQLLQFLMQELDFRHCTKTLKVLQEETECIYNPVQQFGDMTRLTALLNLGAMVSREIREASLDRTDQAVSKLREQLANVGLLPKAAVEVHSEGDIWDELPDAGTNIRYQEGLDVAALSSPEEQQLVDLGYYSPIPPSAIVAGTLNKLVGRLAQSDVDSFEEAQYQTVILRSYHLWCSPATLLDKLMQRYDVPWPTGVDGLLEPDVFERTIQRPIQLRVVNFISNWVTYYFSDFNDALLERLSAWAETVVGQDSIPLTNKLRGAIARRVAKPLKRVLTVAGDHPSPQLPPGIPASKLTLADVPAVELARQLALMVHEKYAAIETTELHKCAWLESDARTLAPNVVAMQALFNHIASVVSTAVVTPERAIARARAYQYWAAVATELRALHSLDGLNAVLAGLSNAAVYRLKQTLLQVPKRVLDSVKELQDLTNPNGSYKNLRAEIKSVGDPVTPYLGMYLSDLAFTEEANTDLDDGLLNLTKGRLVSNIIGELASHQGFGFALLGVEAVQELIERAPVLTEEELDAASAEREGR</sequence>
<dbReference type="PANTHER" id="PTHR23113">
    <property type="entry name" value="GUANINE NUCLEOTIDE EXCHANGE FACTOR"/>
    <property type="match status" value="1"/>
</dbReference>
<dbReference type="GO" id="GO:0007265">
    <property type="term" value="P:Ras protein signal transduction"/>
    <property type="evidence" value="ECO:0007669"/>
    <property type="project" value="TreeGrafter"/>
</dbReference>
<proteinExistence type="predicted"/>
<dbReference type="InterPro" id="IPR000651">
    <property type="entry name" value="Ras-like_Gua-exchang_fac_N"/>
</dbReference>
<dbReference type="PROSITE" id="PS50009">
    <property type="entry name" value="RASGEF_CAT"/>
    <property type="match status" value="1"/>
</dbReference>
<evidence type="ECO:0000259" key="4">
    <source>
        <dbReference type="PROSITE" id="PS50212"/>
    </source>
</evidence>
<dbReference type="GO" id="GO:0005886">
    <property type="term" value="C:plasma membrane"/>
    <property type="evidence" value="ECO:0007669"/>
    <property type="project" value="TreeGrafter"/>
</dbReference>
<dbReference type="InterPro" id="IPR008937">
    <property type="entry name" value="Ras-like_GEF"/>
</dbReference>
<comment type="caution">
    <text evidence="5">The sequence shown here is derived from an EMBL/GenBank/DDBJ whole genome shotgun (WGS) entry which is preliminary data.</text>
</comment>
<dbReference type="Pfam" id="PF00617">
    <property type="entry name" value="RasGEF"/>
    <property type="match status" value="1"/>
</dbReference>
<dbReference type="PROSITE" id="PS50212">
    <property type="entry name" value="RASGEF_NTER"/>
    <property type="match status" value="1"/>
</dbReference>
<name>A0A8J6B0W8_9EUKA</name>
<organism evidence="5 6">
    <name type="scientific">Carpediemonas membranifera</name>
    <dbReference type="NCBI Taxonomy" id="201153"/>
    <lineage>
        <taxon>Eukaryota</taxon>
        <taxon>Metamonada</taxon>
        <taxon>Carpediemonas-like organisms</taxon>
        <taxon>Carpediemonas</taxon>
    </lineage>
</organism>
<evidence type="ECO:0000259" key="3">
    <source>
        <dbReference type="PROSITE" id="PS50009"/>
    </source>
</evidence>
<dbReference type="InterPro" id="IPR001895">
    <property type="entry name" value="RASGEF_cat_dom"/>
</dbReference>
<dbReference type="Proteomes" id="UP000717585">
    <property type="component" value="Unassembled WGS sequence"/>
</dbReference>
<dbReference type="SMART" id="SM00147">
    <property type="entry name" value="RasGEF"/>
    <property type="match status" value="1"/>
</dbReference>
<dbReference type="Pfam" id="PF00618">
    <property type="entry name" value="RasGEF_N"/>
    <property type="match status" value="1"/>
</dbReference>
<evidence type="ECO:0000313" key="6">
    <source>
        <dbReference type="Proteomes" id="UP000717585"/>
    </source>
</evidence>
<dbReference type="InterPro" id="IPR036964">
    <property type="entry name" value="RASGEF_cat_dom_sf"/>
</dbReference>
<accession>A0A8J6B0W8</accession>
<dbReference type="AlphaFoldDB" id="A0A8J6B0W8"/>
<keyword evidence="6" id="KW-1185">Reference proteome</keyword>
<protein>
    <submittedName>
        <fullName evidence="5">RasGEF domain</fullName>
    </submittedName>
</protein>
<dbReference type="SUPFAM" id="SSF48366">
    <property type="entry name" value="Ras GEF"/>
    <property type="match status" value="1"/>
</dbReference>
<dbReference type="CDD" id="cd06224">
    <property type="entry name" value="REM"/>
    <property type="match status" value="1"/>
</dbReference>
<dbReference type="Gene3D" id="1.10.840.10">
    <property type="entry name" value="Ras guanine-nucleotide exchange factors catalytic domain"/>
    <property type="match status" value="1"/>
</dbReference>
<evidence type="ECO:0000256" key="2">
    <source>
        <dbReference type="PROSITE-ProRule" id="PRU00168"/>
    </source>
</evidence>